<dbReference type="InterPro" id="IPR036271">
    <property type="entry name" value="Tet_transcr_reg_TetR-rel_C_sf"/>
</dbReference>
<evidence type="ECO:0000259" key="3">
    <source>
        <dbReference type="PROSITE" id="PS50977"/>
    </source>
</evidence>
<evidence type="ECO:0000313" key="4">
    <source>
        <dbReference type="EMBL" id="MFC4334561.1"/>
    </source>
</evidence>
<comment type="caution">
    <text evidence="4">The sequence shown here is derived from an EMBL/GenBank/DDBJ whole genome shotgun (WGS) entry which is preliminary data.</text>
</comment>
<dbReference type="PANTHER" id="PTHR30055">
    <property type="entry name" value="HTH-TYPE TRANSCRIPTIONAL REGULATOR RUTR"/>
    <property type="match status" value="1"/>
</dbReference>
<evidence type="ECO:0000256" key="1">
    <source>
        <dbReference type="ARBA" id="ARBA00023125"/>
    </source>
</evidence>
<dbReference type="InterPro" id="IPR001647">
    <property type="entry name" value="HTH_TetR"/>
</dbReference>
<accession>A0ABV8TUX9</accession>
<dbReference type="SUPFAM" id="SSF48498">
    <property type="entry name" value="Tetracyclin repressor-like, C-terminal domain"/>
    <property type="match status" value="1"/>
</dbReference>
<evidence type="ECO:0000256" key="2">
    <source>
        <dbReference type="PROSITE-ProRule" id="PRU00335"/>
    </source>
</evidence>
<name>A0ABV8TUX9_9ACTN</name>
<dbReference type="InterPro" id="IPR050109">
    <property type="entry name" value="HTH-type_TetR-like_transc_reg"/>
</dbReference>
<dbReference type="Proteomes" id="UP001595823">
    <property type="component" value="Unassembled WGS sequence"/>
</dbReference>
<dbReference type="SUPFAM" id="SSF46689">
    <property type="entry name" value="Homeodomain-like"/>
    <property type="match status" value="1"/>
</dbReference>
<dbReference type="Pfam" id="PF00440">
    <property type="entry name" value="TetR_N"/>
    <property type="match status" value="1"/>
</dbReference>
<organism evidence="4 5">
    <name type="scientific">Salininema proteolyticum</name>
    <dbReference type="NCBI Taxonomy" id="1607685"/>
    <lineage>
        <taxon>Bacteria</taxon>
        <taxon>Bacillati</taxon>
        <taxon>Actinomycetota</taxon>
        <taxon>Actinomycetes</taxon>
        <taxon>Glycomycetales</taxon>
        <taxon>Glycomycetaceae</taxon>
        <taxon>Salininema</taxon>
    </lineage>
</organism>
<dbReference type="RefSeq" id="WP_380618372.1">
    <property type="nucleotide sequence ID" value="NZ_JBHSDK010000007.1"/>
</dbReference>
<dbReference type="Gene3D" id="1.10.10.60">
    <property type="entry name" value="Homeodomain-like"/>
    <property type="match status" value="1"/>
</dbReference>
<sequence>MSDEKRAGRRSGNPDTRSEILAAARALFAEQAFRQVTVRRIAERAGVDPALVHHYFGTKQDLFTAAIDLPFDPVAVIGEIAGDVPIERFGYAALGAFARVWEGPGSEELLAVMRTGLADPDRSHLLRNIFEERIAATLRPVLADRTDRFDLRCSLVASQVFGLIVTRYIARIEPLASVPAERLPALIGPTVQRYLTGELD</sequence>
<proteinExistence type="predicted"/>
<dbReference type="Gene3D" id="1.10.357.10">
    <property type="entry name" value="Tetracycline Repressor, domain 2"/>
    <property type="match status" value="1"/>
</dbReference>
<dbReference type="InterPro" id="IPR009057">
    <property type="entry name" value="Homeodomain-like_sf"/>
</dbReference>
<dbReference type="PROSITE" id="PS50977">
    <property type="entry name" value="HTH_TETR_2"/>
    <property type="match status" value="1"/>
</dbReference>
<protein>
    <submittedName>
        <fullName evidence="4">TetR family transcriptional regulator</fullName>
    </submittedName>
</protein>
<keyword evidence="5" id="KW-1185">Reference proteome</keyword>
<dbReference type="Pfam" id="PF17920">
    <property type="entry name" value="TetR_C_16"/>
    <property type="match status" value="1"/>
</dbReference>
<feature type="domain" description="HTH tetR-type" evidence="3">
    <location>
        <begin position="14"/>
        <end position="74"/>
    </location>
</feature>
<dbReference type="InterPro" id="IPR041678">
    <property type="entry name" value="TetR_C_16"/>
</dbReference>
<dbReference type="EMBL" id="JBHSDK010000007">
    <property type="protein sequence ID" value="MFC4334561.1"/>
    <property type="molecule type" value="Genomic_DNA"/>
</dbReference>
<keyword evidence="1 2" id="KW-0238">DNA-binding</keyword>
<gene>
    <name evidence="4" type="ORF">ACFPET_05045</name>
</gene>
<reference evidence="5" key="1">
    <citation type="journal article" date="2019" name="Int. J. Syst. Evol. Microbiol.">
        <title>The Global Catalogue of Microorganisms (GCM) 10K type strain sequencing project: providing services to taxonomists for standard genome sequencing and annotation.</title>
        <authorList>
            <consortium name="The Broad Institute Genomics Platform"/>
            <consortium name="The Broad Institute Genome Sequencing Center for Infectious Disease"/>
            <person name="Wu L."/>
            <person name="Ma J."/>
        </authorList>
    </citation>
    <scope>NUCLEOTIDE SEQUENCE [LARGE SCALE GENOMIC DNA]</scope>
    <source>
        <strain evidence="5">IBRC-M 10908</strain>
    </source>
</reference>
<feature type="DNA-binding region" description="H-T-H motif" evidence="2">
    <location>
        <begin position="37"/>
        <end position="56"/>
    </location>
</feature>
<dbReference type="PRINTS" id="PR00455">
    <property type="entry name" value="HTHTETR"/>
</dbReference>
<evidence type="ECO:0000313" key="5">
    <source>
        <dbReference type="Proteomes" id="UP001595823"/>
    </source>
</evidence>
<dbReference type="PANTHER" id="PTHR30055:SF235">
    <property type="entry name" value="TRANSCRIPTIONAL REGULATORY PROTEIN"/>
    <property type="match status" value="1"/>
</dbReference>